<dbReference type="EMBL" id="LAZR01000882">
    <property type="protein sequence ID" value="KKN55488.1"/>
    <property type="molecule type" value="Genomic_DNA"/>
</dbReference>
<name>A0A0F9UPF5_9ZZZZ</name>
<accession>A0A0F9UPF5</accession>
<protein>
    <recommendedName>
        <fullName evidence="2">DNA methylase N-4/N-6 domain-containing protein</fullName>
    </recommendedName>
</protein>
<reference evidence="1" key="1">
    <citation type="journal article" date="2015" name="Nature">
        <title>Complex archaea that bridge the gap between prokaryotes and eukaryotes.</title>
        <authorList>
            <person name="Spang A."/>
            <person name="Saw J.H."/>
            <person name="Jorgensen S.L."/>
            <person name="Zaremba-Niedzwiedzka K."/>
            <person name="Martijn J."/>
            <person name="Lind A.E."/>
            <person name="van Eijk R."/>
            <person name="Schleper C."/>
            <person name="Guy L."/>
            <person name="Ettema T.J."/>
        </authorList>
    </citation>
    <scope>NUCLEOTIDE SEQUENCE</scope>
</reference>
<organism evidence="1">
    <name type="scientific">marine sediment metagenome</name>
    <dbReference type="NCBI Taxonomy" id="412755"/>
    <lineage>
        <taxon>unclassified sequences</taxon>
        <taxon>metagenomes</taxon>
        <taxon>ecological metagenomes</taxon>
    </lineage>
</organism>
<comment type="caution">
    <text evidence="1">The sequence shown here is derived from an EMBL/GenBank/DDBJ whole genome shotgun (WGS) entry which is preliminary data.</text>
</comment>
<evidence type="ECO:0008006" key="2">
    <source>
        <dbReference type="Google" id="ProtNLM"/>
    </source>
</evidence>
<gene>
    <name evidence="1" type="ORF">LCGC14_0581630</name>
</gene>
<proteinExistence type="predicted"/>
<dbReference type="AlphaFoldDB" id="A0A0F9UPF5"/>
<sequence>MPYLGLETIRRGTSGACIEDCFRIIYPNAKTVADLTYGKGRFWKWPSDDMVLPDVVKLDLEPIGGAEVQASYCYVPLKDQSVEVAIFDPPFIFSPGLRGIIGAKRFFLGVTTGNDPRINAPRNSKQLYQQTVVAMQEMRRIARHGMILKGQDLITSQHPNWWTYQVMNIGDRLLGLWPEDVLLQVSPAARMRDPRWKNQYHFRRAHAYYICYRWGD</sequence>
<evidence type="ECO:0000313" key="1">
    <source>
        <dbReference type="EMBL" id="KKN55488.1"/>
    </source>
</evidence>